<keyword evidence="3" id="KW-1185">Reference proteome</keyword>
<gene>
    <name evidence="2" type="ORF">CLUMA_CG013177</name>
</gene>
<dbReference type="AlphaFoldDB" id="A0A1J1IN21"/>
<dbReference type="PANTHER" id="PTHR13225:SF3">
    <property type="entry name" value="UPF0489 PROTEIN C5ORF22"/>
    <property type="match status" value="1"/>
</dbReference>
<evidence type="ECO:0000256" key="1">
    <source>
        <dbReference type="ARBA" id="ARBA00007099"/>
    </source>
</evidence>
<dbReference type="OrthoDB" id="418142at2759"/>
<dbReference type="EMBL" id="CVRI01000054">
    <property type="protein sequence ID" value="CRK99873.1"/>
    <property type="molecule type" value="Genomic_DNA"/>
</dbReference>
<dbReference type="Proteomes" id="UP000183832">
    <property type="component" value="Unassembled WGS sequence"/>
</dbReference>
<comment type="similarity">
    <text evidence="1">Belongs to the UPF0489 family.</text>
</comment>
<protein>
    <submittedName>
        <fullName evidence="2">CLUMA_CG013177, isoform A</fullName>
    </submittedName>
</protein>
<dbReference type="InterPro" id="IPR024131">
    <property type="entry name" value="UPF0489"/>
</dbReference>
<reference evidence="2 3" key="1">
    <citation type="submission" date="2015-04" db="EMBL/GenBank/DDBJ databases">
        <authorList>
            <person name="Syromyatnikov M.Y."/>
            <person name="Popov V.N."/>
        </authorList>
    </citation>
    <scope>NUCLEOTIDE SEQUENCE [LARGE SCALE GENOMIC DNA]</scope>
</reference>
<sequence length="397" mass="46130">MTTSSLKPSTSNEMTSQVKARKFKKIPVFIVEAHNDVLELILPSLANRYLPFQDNLMIHFDSHPDLCVPRQMPVEVVRNRQLLIESLSIENWIVPLMYSKHINDVVWVRPSWSGQIENGRHQFSVGDCDDKIFVSSTMEYFLSDGTYKNENLLKNAKKVTLQVCESSELLELNDGQQWILDIDLDYFSTLNPFIAIYPKANTYEKLKAIFHVDKCYDQKDPEAITRYVNERNHQLEFFESIFQHMAQNGSLEKFKYEDPSMDEKFDLVKELIECLCHHYSIFDIDWFVVNDAGCTCDDDKYQLPHHETSNEQIKEMIAKFENFLLNLKTSPTLITIARSSLDGYTPPNQVELIQSQVLQVLRKIYGENLAPETLWYKNTSTNMTALEMIQPKRGSQS</sequence>
<evidence type="ECO:0000313" key="2">
    <source>
        <dbReference type="EMBL" id="CRK99873.1"/>
    </source>
</evidence>
<dbReference type="STRING" id="568069.A0A1J1IN21"/>
<organism evidence="2 3">
    <name type="scientific">Clunio marinus</name>
    <dbReference type="NCBI Taxonomy" id="568069"/>
    <lineage>
        <taxon>Eukaryota</taxon>
        <taxon>Metazoa</taxon>
        <taxon>Ecdysozoa</taxon>
        <taxon>Arthropoda</taxon>
        <taxon>Hexapoda</taxon>
        <taxon>Insecta</taxon>
        <taxon>Pterygota</taxon>
        <taxon>Neoptera</taxon>
        <taxon>Endopterygota</taxon>
        <taxon>Diptera</taxon>
        <taxon>Nematocera</taxon>
        <taxon>Chironomoidea</taxon>
        <taxon>Chironomidae</taxon>
        <taxon>Clunio</taxon>
    </lineage>
</organism>
<name>A0A1J1IN21_9DIPT</name>
<dbReference type="Pfam" id="PF12640">
    <property type="entry name" value="UPF0489"/>
    <property type="match status" value="1"/>
</dbReference>
<proteinExistence type="inferred from homology"/>
<accession>A0A1J1IN21</accession>
<evidence type="ECO:0000313" key="3">
    <source>
        <dbReference type="Proteomes" id="UP000183832"/>
    </source>
</evidence>
<dbReference type="PANTHER" id="PTHR13225">
    <property type="entry name" value="MISEXPRESSION SUPPRESSOR OF RAS 6"/>
    <property type="match status" value="1"/>
</dbReference>